<dbReference type="GO" id="GO:0019509">
    <property type="term" value="P:L-methionine salvage from methylthioadenosine"/>
    <property type="evidence" value="ECO:0007669"/>
    <property type="project" value="UniProtKB-UniPathway"/>
</dbReference>
<name>A0A412FNZ4_9FIRM</name>
<organism evidence="7 8">
    <name type="scientific">Holdemania filiformis</name>
    <dbReference type="NCBI Taxonomy" id="61171"/>
    <lineage>
        <taxon>Bacteria</taxon>
        <taxon>Bacillati</taxon>
        <taxon>Bacillota</taxon>
        <taxon>Erysipelotrichia</taxon>
        <taxon>Erysipelotrichales</taxon>
        <taxon>Erysipelotrichaceae</taxon>
        <taxon>Holdemania</taxon>
    </lineage>
</organism>
<evidence type="ECO:0000256" key="3">
    <source>
        <dbReference type="ARBA" id="ARBA00022605"/>
    </source>
</evidence>
<dbReference type="Pfam" id="PF01048">
    <property type="entry name" value="PNP_UDP_1"/>
    <property type="match status" value="1"/>
</dbReference>
<comment type="caution">
    <text evidence="7">The sequence shown here is derived from an EMBL/GenBank/DDBJ whole genome shotgun (WGS) entry which is preliminary data.</text>
</comment>
<dbReference type="GO" id="GO:0008782">
    <property type="term" value="F:adenosylhomocysteine nucleosidase activity"/>
    <property type="evidence" value="ECO:0007669"/>
    <property type="project" value="UniProtKB-EC"/>
</dbReference>
<dbReference type="GO" id="GO:0019284">
    <property type="term" value="P:L-methionine salvage from S-adenosylmethionine"/>
    <property type="evidence" value="ECO:0007669"/>
    <property type="project" value="TreeGrafter"/>
</dbReference>
<reference evidence="7 8" key="1">
    <citation type="submission" date="2018-08" db="EMBL/GenBank/DDBJ databases">
        <title>A genome reference for cultivated species of the human gut microbiota.</title>
        <authorList>
            <person name="Zou Y."/>
            <person name="Xue W."/>
            <person name="Luo G."/>
        </authorList>
    </citation>
    <scope>NUCLEOTIDE SEQUENCE [LARGE SCALE GENOMIC DNA]</scope>
    <source>
        <strain evidence="7 8">AF24-29</strain>
    </source>
</reference>
<dbReference type="NCBIfam" id="NF004079">
    <property type="entry name" value="PRK05584.1"/>
    <property type="match status" value="1"/>
</dbReference>
<gene>
    <name evidence="7" type="ORF">DWY25_14390</name>
</gene>
<keyword evidence="3" id="KW-0028">Amino-acid biosynthesis</keyword>
<proteinExistence type="predicted"/>
<keyword evidence="8" id="KW-1185">Reference proteome</keyword>
<evidence type="ECO:0000256" key="5">
    <source>
        <dbReference type="ARBA" id="ARBA00023167"/>
    </source>
</evidence>
<dbReference type="InterPro" id="IPR000845">
    <property type="entry name" value="Nucleoside_phosphorylase_d"/>
</dbReference>
<evidence type="ECO:0000256" key="4">
    <source>
        <dbReference type="ARBA" id="ARBA00022801"/>
    </source>
</evidence>
<dbReference type="EC" id="3.2.2.9" evidence="2"/>
<dbReference type="AlphaFoldDB" id="A0A412FNZ4"/>
<dbReference type="InterPro" id="IPR035994">
    <property type="entry name" value="Nucleoside_phosphorylase_sf"/>
</dbReference>
<dbReference type="EMBL" id="QRUP01000022">
    <property type="protein sequence ID" value="RGR69895.1"/>
    <property type="molecule type" value="Genomic_DNA"/>
</dbReference>
<comment type="pathway">
    <text evidence="1">Amino-acid biosynthesis; L-methionine biosynthesis via salvage pathway; S-methyl-5-thio-alpha-D-ribose 1-phosphate from S-methyl-5'-thioadenosine (hydrolase route): step 1/2.</text>
</comment>
<evidence type="ECO:0000256" key="2">
    <source>
        <dbReference type="ARBA" id="ARBA00011974"/>
    </source>
</evidence>
<dbReference type="InterPro" id="IPR010049">
    <property type="entry name" value="MTA_SAH_Nsdase"/>
</dbReference>
<dbReference type="GO" id="GO:0009164">
    <property type="term" value="P:nucleoside catabolic process"/>
    <property type="evidence" value="ECO:0007669"/>
    <property type="project" value="InterPro"/>
</dbReference>
<dbReference type="Proteomes" id="UP000284178">
    <property type="component" value="Unassembled WGS sequence"/>
</dbReference>
<dbReference type="NCBIfam" id="TIGR01704">
    <property type="entry name" value="MTA_SAH-Nsdase"/>
    <property type="match status" value="1"/>
</dbReference>
<accession>A0A412FNZ4</accession>
<dbReference type="GO" id="GO:0008930">
    <property type="term" value="F:methylthioadenosine nucleosidase activity"/>
    <property type="evidence" value="ECO:0007669"/>
    <property type="project" value="InterPro"/>
</dbReference>
<dbReference type="CDD" id="cd09008">
    <property type="entry name" value="MTAN"/>
    <property type="match status" value="1"/>
</dbReference>
<sequence length="249" mass="27328">MIIILCLPVTKEKPMKQKIGIIAAADDEIQPLIAQMRIEKTEETAMLKLIEGTWQGQSITAVRCGVGKVNAALATQLLIDKQVSVVIMIGTAGALDPNIKIGDVIIIERCTYHDVDHSGVLIHYHPYMKDMWFLSDPDLVYLAERAAGQENGEGKIRTGRGVSGDQFIDQGGRSSIIEKFNPDCVDMESAAVAHVCYVNQIPFLALRAISDTPHQSGSKAYHQNSSWAALQALTLLERMMGELGENRPE</sequence>
<dbReference type="PANTHER" id="PTHR46832:SF1">
    <property type="entry name" value="5'-METHYLTHIOADENOSINE_S-ADENOSYLHOMOCYSTEINE NUCLEOSIDASE"/>
    <property type="match status" value="1"/>
</dbReference>
<evidence type="ECO:0000259" key="6">
    <source>
        <dbReference type="Pfam" id="PF01048"/>
    </source>
</evidence>
<evidence type="ECO:0000256" key="1">
    <source>
        <dbReference type="ARBA" id="ARBA00004945"/>
    </source>
</evidence>
<dbReference type="GO" id="GO:0005829">
    <property type="term" value="C:cytosol"/>
    <property type="evidence" value="ECO:0007669"/>
    <property type="project" value="TreeGrafter"/>
</dbReference>
<dbReference type="PANTHER" id="PTHR46832">
    <property type="entry name" value="5'-METHYLTHIOADENOSINE/S-ADENOSYLHOMOCYSTEINE NUCLEOSIDASE"/>
    <property type="match status" value="1"/>
</dbReference>
<feature type="domain" description="Nucleoside phosphorylase" evidence="6">
    <location>
        <begin position="18"/>
        <end position="238"/>
    </location>
</feature>
<dbReference type="Gene3D" id="3.40.50.1580">
    <property type="entry name" value="Nucleoside phosphorylase domain"/>
    <property type="match status" value="1"/>
</dbReference>
<evidence type="ECO:0000313" key="8">
    <source>
        <dbReference type="Proteomes" id="UP000284178"/>
    </source>
</evidence>
<evidence type="ECO:0000313" key="7">
    <source>
        <dbReference type="EMBL" id="RGR69895.1"/>
    </source>
</evidence>
<keyword evidence="4 7" id="KW-0378">Hydrolase</keyword>
<protein>
    <recommendedName>
        <fullName evidence="2">adenosylhomocysteine nucleosidase</fullName>
        <ecNumber evidence="2">3.2.2.9</ecNumber>
    </recommendedName>
</protein>
<keyword evidence="5" id="KW-0486">Methionine biosynthesis</keyword>
<keyword evidence="7" id="KW-0326">Glycosidase</keyword>
<dbReference type="UniPathway" id="UPA00904">
    <property type="reaction ID" value="UER00871"/>
</dbReference>
<dbReference type="SUPFAM" id="SSF53167">
    <property type="entry name" value="Purine and uridine phosphorylases"/>
    <property type="match status" value="1"/>
</dbReference>